<dbReference type="Proteomes" id="UP000543642">
    <property type="component" value="Unassembled WGS sequence"/>
</dbReference>
<organism evidence="1 2">
    <name type="scientific">Catenibacillus scindens</name>
    <dbReference type="NCBI Taxonomy" id="673271"/>
    <lineage>
        <taxon>Bacteria</taxon>
        <taxon>Bacillati</taxon>
        <taxon>Bacillota</taxon>
        <taxon>Clostridia</taxon>
        <taxon>Lachnospirales</taxon>
        <taxon>Lachnospiraceae</taxon>
        <taxon>Catenibacillus</taxon>
    </lineage>
</organism>
<evidence type="ECO:0000313" key="2">
    <source>
        <dbReference type="Proteomes" id="UP000543642"/>
    </source>
</evidence>
<proteinExistence type="predicted"/>
<dbReference type="AlphaFoldDB" id="A0A7W8HC35"/>
<protein>
    <submittedName>
        <fullName evidence="1">Uncharacterized protein</fullName>
    </submittedName>
</protein>
<sequence>MHFLWCESPGIFMSASCSPHTLSASIHFCHNMSFSINGHTFL</sequence>
<accession>A0A7W8HC35</accession>
<name>A0A7W8HC35_9FIRM</name>
<keyword evidence="2" id="KW-1185">Reference proteome</keyword>
<dbReference type="EMBL" id="JACHFW010000014">
    <property type="protein sequence ID" value="MBB5265694.1"/>
    <property type="molecule type" value="Genomic_DNA"/>
</dbReference>
<gene>
    <name evidence="1" type="ORF">HNP82_002845</name>
</gene>
<evidence type="ECO:0000313" key="1">
    <source>
        <dbReference type="EMBL" id="MBB5265694.1"/>
    </source>
</evidence>
<comment type="caution">
    <text evidence="1">The sequence shown here is derived from an EMBL/GenBank/DDBJ whole genome shotgun (WGS) entry which is preliminary data.</text>
</comment>
<reference evidence="1 2" key="1">
    <citation type="submission" date="2020-08" db="EMBL/GenBank/DDBJ databases">
        <title>Genomic Encyclopedia of Type Strains, Phase IV (KMG-IV): sequencing the most valuable type-strain genomes for metagenomic binning, comparative biology and taxonomic classification.</title>
        <authorList>
            <person name="Goeker M."/>
        </authorList>
    </citation>
    <scope>NUCLEOTIDE SEQUENCE [LARGE SCALE GENOMIC DNA]</scope>
    <source>
        <strain evidence="1 2">DSM 106146</strain>
    </source>
</reference>